<keyword evidence="3" id="KW-0472">Membrane</keyword>
<accession>A0A286GT08</accession>
<keyword evidence="1" id="KW-0802">TPR repeat</keyword>
<evidence type="ECO:0000313" key="4">
    <source>
        <dbReference type="EMBL" id="SOD98675.1"/>
    </source>
</evidence>
<gene>
    <name evidence="4" type="ORF">SAMN05421508_10847</name>
</gene>
<dbReference type="GO" id="GO:0006383">
    <property type="term" value="P:transcription by RNA polymerase III"/>
    <property type="evidence" value="ECO:0007669"/>
    <property type="project" value="InterPro"/>
</dbReference>
<dbReference type="SUPFAM" id="SSF48452">
    <property type="entry name" value="TPR-like"/>
    <property type="match status" value="2"/>
</dbReference>
<dbReference type="Proteomes" id="UP000219621">
    <property type="component" value="Unassembled WGS sequence"/>
</dbReference>
<proteinExistence type="predicted"/>
<sequence length="1136" mass="123077">MNLRNHLIAALLMVIAVMAGAFLLIPGERETALMYFRDKEFEQALDRYEAQVRSGNLSPTVIMPLANLYLQYGRVESAVALLERYVEEHPDDLTARRQLGVYYMYAQRPDDYLMNLEQMTRVDIGEDQLRELSRIYNFRGDIDRQVEVLEALVRLYPDHAEDFLDLARLQANLRRFEDAAATLEQMASRFPETMTGEAVLFRVYVLLDAGESRSAFAVARQAVADAPAATLARVAGELSGPFVARSHPELALELLAPHEAALHEDPRLLALYMRLLALNGRGGEAFAALHALWRDGTLPQQAVEPLLELAVNRREVDVAFDVVARTDVMLLADWLMVATAEMALSVGRHDVALGLVEQLGEDFLQERPVLAARLAVLREDGPAIARWIGAAERRLPELDAEQRVDLATLYGRLDRRGDALALLGRVVAAGDAPADVFARVARLYVTLDAVADGLAATEAARRPTAPGPVDAAWAALAAAAGREDEAVAWLDGLPDDAAAAVTLREIHAVAADAGAWGAALAAAERLYRLRAASDDLALLTRALVMAAYDDEALAPLRPLLAVAPPPGLVAAVADRLREAGADRLAAALTPLVAAGEGDATAVPALSEAQAAVVAEAAALIAGGRAGAALPLTRPLATAGEAGAGAYLATVLAATNLGRSPLHDVLQEQTAALTDPNVTEAGRQAAVATLVQLGAFEVVLPLVETMAADMGGSWLYVFVEAATRVGAEDRLVAFLQRELDRSDLDRTAIEERLYLLTEHGGDLAVLPALARYALELGEGWIFTYEDTLQRLGRVDELAAFLERRLGLPGTDAETRRGLAFRLLDLGRKKPAEAAFRAMAAAEGPEGDNLRQLLYLWGPRPAAEQIEWLRRKAVARPEGPARGPWMRLLADLGQPHLALGLVSQEVLWASDDADLLDTALAVMAAAEERATLAAFVTHRMGREPPGPRLHALARRALTEGLYVAARHGYERLLAVDPSDRPALRGLGHAAYLNGAFDVAMGALAPYLASETGTWEDNFYMAEMLQRRGETVAARGRYVRALEVMERVAGRDRDYVLRRSHALLLHRAGRSDAGIALFRTLLEERPDDQATRAELLAALLETRRFAEAAEVMRGRQQDRPAPVPPLQPTPRPALAEAPR</sequence>
<dbReference type="InterPro" id="IPR039340">
    <property type="entry name" value="Tfc4/TFIIIC-102/Sfc4"/>
</dbReference>
<protein>
    <submittedName>
        <fullName evidence="4">Tetratricopeptide repeat-containing protein</fullName>
    </submittedName>
</protein>
<evidence type="ECO:0000313" key="5">
    <source>
        <dbReference type="Proteomes" id="UP000219621"/>
    </source>
</evidence>
<reference evidence="4 5" key="1">
    <citation type="submission" date="2017-09" db="EMBL/GenBank/DDBJ databases">
        <authorList>
            <person name="Ehlers B."/>
            <person name="Leendertz F.H."/>
        </authorList>
    </citation>
    <scope>NUCLEOTIDE SEQUENCE [LARGE SCALE GENOMIC DNA]</scope>
    <source>
        <strain evidence="4 5">USBA 140</strain>
    </source>
</reference>
<keyword evidence="5" id="KW-1185">Reference proteome</keyword>
<dbReference type="InterPro" id="IPR019734">
    <property type="entry name" value="TPR_rpt"/>
</dbReference>
<dbReference type="PANTHER" id="PTHR23082">
    <property type="entry name" value="TRANSCRIPTION INITIATION FACTOR IIIC TFIIIC , POLYPEPTIDE 3-RELATED"/>
    <property type="match status" value="1"/>
</dbReference>
<dbReference type="AlphaFoldDB" id="A0A286GT08"/>
<feature type="region of interest" description="Disordered" evidence="2">
    <location>
        <begin position="1107"/>
        <end position="1136"/>
    </location>
</feature>
<dbReference type="PROSITE" id="PS50005">
    <property type="entry name" value="TPR"/>
    <property type="match status" value="1"/>
</dbReference>
<dbReference type="Pfam" id="PF14559">
    <property type="entry name" value="TPR_19"/>
    <property type="match status" value="1"/>
</dbReference>
<evidence type="ECO:0000256" key="1">
    <source>
        <dbReference type="PROSITE-ProRule" id="PRU00339"/>
    </source>
</evidence>
<dbReference type="GO" id="GO:0000127">
    <property type="term" value="C:transcription factor TFIIIC complex"/>
    <property type="evidence" value="ECO:0007669"/>
    <property type="project" value="TreeGrafter"/>
</dbReference>
<dbReference type="InterPro" id="IPR011990">
    <property type="entry name" value="TPR-like_helical_dom_sf"/>
</dbReference>
<keyword evidence="3" id="KW-0812">Transmembrane</keyword>
<name>A0A286GT08_9PROT</name>
<dbReference type="Gene3D" id="1.25.40.10">
    <property type="entry name" value="Tetratricopeptide repeat domain"/>
    <property type="match status" value="2"/>
</dbReference>
<dbReference type="PANTHER" id="PTHR23082:SF0">
    <property type="entry name" value="GENERAL TRANSCRIPTION FACTOR 3C POLYPEPTIDE 3"/>
    <property type="match status" value="1"/>
</dbReference>
<dbReference type="OrthoDB" id="7311447at2"/>
<evidence type="ECO:0000256" key="2">
    <source>
        <dbReference type="SAM" id="MobiDB-lite"/>
    </source>
</evidence>
<evidence type="ECO:0000256" key="3">
    <source>
        <dbReference type="SAM" id="Phobius"/>
    </source>
</evidence>
<keyword evidence="3" id="KW-1133">Transmembrane helix</keyword>
<dbReference type="RefSeq" id="WP_097280454.1">
    <property type="nucleotide sequence ID" value="NZ_OCNJ01000008.1"/>
</dbReference>
<feature type="compositionally biased region" description="Pro residues" evidence="2">
    <location>
        <begin position="1118"/>
        <end position="1128"/>
    </location>
</feature>
<feature type="repeat" description="TPR" evidence="1">
    <location>
        <begin position="59"/>
        <end position="92"/>
    </location>
</feature>
<dbReference type="EMBL" id="OCNJ01000008">
    <property type="protein sequence ID" value="SOD98675.1"/>
    <property type="molecule type" value="Genomic_DNA"/>
</dbReference>
<organism evidence="4 5">
    <name type="scientific">Caenispirillum bisanense</name>
    <dbReference type="NCBI Taxonomy" id="414052"/>
    <lineage>
        <taxon>Bacteria</taxon>
        <taxon>Pseudomonadati</taxon>
        <taxon>Pseudomonadota</taxon>
        <taxon>Alphaproteobacteria</taxon>
        <taxon>Rhodospirillales</taxon>
        <taxon>Novispirillaceae</taxon>
        <taxon>Caenispirillum</taxon>
    </lineage>
</organism>
<feature type="transmembrane region" description="Helical" evidence="3">
    <location>
        <begin position="7"/>
        <end position="25"/>
    </location>
</feature>